<comment type="function">
    <text evidence="7 14">Catalyzes the formation of sulfite from adenosine 5'-phosphosulfate (APS) using thioredoxin as an electron donor.</text>
</comment>
<dbReference type="PANTHER" id="PTHR46482:SF9">
    <property type="entry name" value="5'-ADENYLYLSULFATE REDUCTASE 1, CHLOROPLASTIC"/>
    <property type="match status" value="1"/>
</dbReference>
<evidence type="ECO:0000256" key="5">
    <source>
        <dbReference type="ARBA" id="ARBA00023004"/>
    </source>
</evidence>
<accession>A0ABS3JM74</accession>
<dbReference type="PANTHER" id="PTHR46482">
    <property type="entry name" value="5'-ADENYLYLSULFATE REDUCTASE 3, CHLOROPLASTIC"/>
    <property type="match status" value="1"/>
</dbReference>
<comment type="subcellular location">
    <subcellularLocation>
        <location evidence="14">Cytoplasm</location>
    </subcellularLocation>
</comment>
<comment type="pathway">
    <text evidence="8 14">Sulfur metabolism; hydrogen sulfide biosynthesis; sulfite from sulfate.</text>
</comment>
<feature type="binding site" evidence="14">
    <location>
        <position position="123"/>
    </location>
    <ligand>
        <name>[4Fe-4S] cluster</name>
        <dbReference type="ChEBI" id="CHEBI:49883"/>
    </ligand>
</feature>
<dbReference type="InterPro" id="IPR002500">
    <property type="entry name" value="PAPS_reduct_dom"/>
</dbReference>
<evidence type="ECO:0000256" key="9">
    <source>
        <dbReference type="ARBA" id="ARBA00024386"/>
    </source>
</evidence>
<comment type="cofactor">
    <cofactor evidence="14">
        <name>[4Fe-4S] cluster</name>
        <dbReference type="ChEBI" id="CHEBI:49883"/>
    </cofactor>
    <text evidence="14">Binds 1 [4Fe-4S] cluster per subunit.</text>
</comment>
<dbReference type="NCBIfam" id="TIGR02055">
    <property type="entry name" value="APS_reductase"/>
    <property type="match status" value="1"/>
</dbReference>
<dbReference type="NCBIfam" id="TIGR00434">
    <property type="entry name" value="cysH"/>
    <property type="match status" value="1"/>
</dbReference>
<evidence type="ECO:0000256" key="3">
    <source>
        <dbReference type="ARBA" id="ARBA00022723"/>
    </source>
</evidence>
<evidence type="ECO:0000313" key="16">
    <source>
        <dbReference type="EMBL" id="MBO0951114.1"/>
    </source>
</evidence>
<dbReference type="PIRSF" id="PIRSF000857">
    <property type="entry name" value="PAPS_reductase"/>
    <property type="match status" value="1"/>
</dbReference>
<dbReference type="HAMAP" id="MF_00063">
    <property type="entry name" value="CysH"/>
    <property type="match status" value="1"/>
</dbReference>
<evidence type="ECO:0000256" key="6">
    <source>
        <dbReference type="ARBA" id="ARBA00023014"/>
    </source>
</evidence>
<evidence type="ECO:0000259" key="15">
    <source>
        <dbReference type="Pfam" id="PF01507"/>
    </source>
</evidence>
<dbReference type="Gene3D" id="3.40.50.620">
    <property type="entry name" value="HUPs"/>
    <property type="match status" value="1"/>
</dbReference>
<dbReference type="Proteomes" id="UP000664628">
    <property type="component" value="Unassembled WGS sequence"/>
</dbReference>
<dbReference type="EC" id="1.8.4.10" evidence="9 14"/>
<keyword evidence="3 14" id="KW-0479">Metal-binding</keyword>
<protein>
    <recommendedName>
        <fullName evidence="10 14">Adenosine 5'-phosphosulfate reductase</fullName>
        <shortName evidence="14">APS reductase</shortName>
        <ecNumber evidence="9 14">1.8.4.10</ecNumber>
    </recommendedName>
    <alternativeName>
        <fullName evidence="12 14">5'-adenylylsulfate reductase</fullName>
    </alternativeName>
    <alternativeName>
        <fullName evidence="11 14">Thioredoxin-dependent 5'-adenylylsulfate reductase</fullName>
    </alternativeName>
</protein>
<evidence type="ECO:0000256" key="1">
    <source>
        <dbReference type="ARBA" id="ARBA00009732"/>
    </source>
</evidence>
<proteinExistence type="inferred from homology"/>
<dbReference type="Pfam" id="PF01507">
    <property type="entry name" value="PAPS_reduct"/>
    <property type="match status" value="1"/>
</dbReference>
<evidence type="ECO:0000256" key="11">
    <source>
        <dbReference type="ARBA" id="ARBA00030894"/>
    </source>
</evidence>
<evidence type="ECO:0000256" key="13">
    <source>
        <dbReference type="ARBA" id="ARBA00048441"/>
    </source>
</evidence>
<dbReference type="InterPro" id="IPR004511">
    <property type="entry name" value="PAPS/APS_Rdtase"/>
</dbReference>
<feature type="binding site" evidence="14">
    <location>
        <position position="208"/>
    </location>
    <ligand>
        <name>[4Fe-4S] cluster</name>
        <dbReference type="ChEBI" id="CHEBI:49883"/>
    </ligand>
</feature>
<keyword evidence="2 14" id="KW-0963">Cytoplasm</keyword>
<sequence>MITESTSPTLESLSAQLAGLNEVDALRKLTELFPGQVVFSTSLGYEDQVITDLIARNELPVRLFTLDTGRMFGETYSVWNKTLSRYGLPIETMFPDQAKIEQLMTAKGPYSMYESVDNRKECCFIRKVEPLNRALAGQKIWITGIRAEQSNNRHDMTQLEWDEAHQLFKFHPLMNWSFDDVKAYVKEHNVPYNPLHDKGFVSIGCQPCTRAIQPGEDFRAGRWWWEDNSKKECGLHTHEEVFKP</sequence>
<keyword evidence="6 14" id="KW-0411">Iron-sulfur</keyword>
<feature type="binding site" evidence="14">
    <location>
        <position position="205"/>
    </location>
    <ligand>
        <name>[4Fe-4S] cluster</name>
        <dbReference type="ChEBI" id="CHEBI:49883"/>
    </ligand>
</feature>
<evidence type="ECO:0000256" key="8">
    <source>
        <dbReference type="ARBA" id="ARBA00024327"/>
    </source>
</evidence>
<comment type="caution">
    <text evidence="16">The sequence shown here is derived from an EMBL/GenBank/DDBJ whole genome shotgun (WGS) entry which is preliminary data.</text>
</comment>
<name>A0ABS3JM74_9BACT</name>
<dbReference type="InterPro" id="IPR011798">
    <property type="entry name" value="APS_reductase"/>
</dbReference>
<comment type="catalytic activity">
    <reaction evidence="13 14">
        <text>[thioredoxin]-disulfide + sulfite + AMP + 2 H(+) = adenosine 5'-phosphosulfate + [thioredoxin]-dithiol</text>
        <dbReference type="Rhea" id="RHEA:21976"/>
        <dbReference type="Rhea" id="RHEA-COMP:10698"/>
        <dbReference type="Rhea" id="RHEA-COMP:10700"/>
        <dbReference type="ChEBI" id="CHEBI:15378"/>
        <dbReference type="ChEBI" id="CHEBI:17359"/>
        <dbReference type="ChEBI" id="CHEBI:29950"/>
        <dbReference type="ChEBI" id="CHEBI:50058"/>
        <dbReference type="ChEBI" id="CHEBI:58243"/>
        <dbReference type="ChEBI" id="CHEBI:456215"/>
        <dbReference type="EC" id="1.8.4.10"/>
    </reaction>
</comment>
<dbReference type="EMBL" id="JAFMYW010000007">
    <property type="protein sequence ID" value="MBO0951114.1"/>
    <property type="molecule type" value="Genomic_DNA"/>
</dbReference>
<evidence type="ECO:0000256" key="7">
    <source>
        <dbReference type="ARBA" id="ARBA00024298"/>
    </source>
</evidence>
<dbReference type="NCBIfam" id="NF002537">
    <property type="entry name" value="PRK02090.1"/>
    <property type="match status" value="1"/>
</dbReference>
<organism evidence="16 17">
    <name type="scientific">Fibrella forsythiae</name>
    <dbReference type="NCBI Taxonomy" id="2817061"/>
    <lineage>
        <taxon>Bacteria</taxon>
        <taxon>Pseudomonadati</taxon>
        <taxon>Bacteroidota</taxon>
        <taxon>Cytophagia</taxon>
        <taxon>Cytophagales</taxon>
        <taxon>Spirosomataceae</taxon>
        <taxon>Fibrella</taxon>
    </lineage>
</organism>
<gene>
    <name evidence="14" type="primary">cysH</name>
    <name evidence="16" type="ORF">J2I46_21190</name>
</gene>
<keyword evidence="17" id="KW-1185">Reference proteome</keyword>
<comment type="similarity">
    <text evidence="1 14">Belongs to the PAPS reductase family. CysH subfamily.</text>
</comment>
<dbReference type="InterPro" id="IPR014729">
    <property type="entry name" value="Rossmann-like_a/b/a_fold"/>
</dbReference>
<evidence type="ECO:0000256" key="10">
    <source>
        <dbReference type="ARBA" id="ARBA00029514"/>
    </source>
</evidence>
<feature type="active site" description="Nucleophile; cysteine thiosulfonate intermediate" evidence="14">
    <location>
        <position position="233"/>
    </location>
</feature>
<evidence type="ECO:0000256" key="2">
    <source>
        <dbReference type="ARBA" id="ARBA00022490"/>
    </source>
</evidence>
<evidence type="ECO:0000256" key="14">
    <source>
        <dbReference type="HAMAP-Rule" id="MF_00063"/>
    </source>
</evidence>
<dbReference type="RefSeq" id="WP_207331071.1">
    <property type="nucleotide sequence ID" value="NZ_JAFMYW010000007.1"/>
</dbReference>
<feature type="binding site" evidence="14">
    <location>
        <position position="122"/>
    </location>
    <ligand>
        <name>[4Fe-4S] cluster</name>
        <dbReference type="ChEBI" id="CHEBI:49883"/>
    </ligand>
</feature>
<feature type="domain" description="Phosphoadenosine phosphosulphate reductase" evidence="15">
    <location>
        <begin position="36"/>
        <end position="211"/>
    </location>
</feature>
<dbReference type="CDD" id="cd23945">
    <property type="entry name" value="PAPS_reductase"/>
    <property type="match status" value="1"/>
</dbReference>
<dbReference type="GO" id="GO:0004604">
    <property type="term" value="F:phosphoadenylyl-sulfate reductase (thioredoxin) activity"/>
    <property type="evidence" value="ECO:0007669"/>
    <property type="project" value="UniProtKB-EC"/>
</dbReference>
<evidence type="ECO:0000313" key="17">
    <source>
        <dbReference type="Proteomes" id="UP000664628"/>
    </source>
</evidence>
<dbReference type="SUPFAM" id="SSF52402">
    <property type="entry name" value="Adenine nucleotide alpha hydrolases-like"/>
    <property type="match status" value="1"/>
</dbReference>
<evidence type="ECO:0000256" key="12">
    <source>
        <dbReference type="ARBA" id="ARBA00032041"/>
    </source>
</evidence>
<reference evidence="16 17" key="1">
    <citation type="submission" date="2021-03" db="EMBL/GenBank/DDBJ databases">
        <title>Fibrella sp. HMF5405 genome sequencing and assembly.</title>
        <authorList>
            <person name="Kang H."/>
            <person name="Kim H."/>
            <person name="Bae S."/>
            <person name="Joh K."/>
        </authorList>
    </citation>
    <scope>NUCLEOTIDE SEQUENCE [LARGE SCALE GENOMIC DNA]</scope>
    <source>
        <strain evidence="16 17">HMF5405</strain>
    </source>
</reference>
<keyword evidence="4 14" id="KW-0560">Oxidoreductase</keyword>
<evidence type="ECO:0000256" key="4">
    <source>
        <dbReference type="ARBA" id="ARBA00023002"/>
    </source>
</evidence>
<keyword evidence="5 14" id="KW-0408">Iron</keyword>